<dbReference type="Proteomes" id="UP000595140">
    <property type="component" value="Unassembled WGS sequence"/>
</dbReference>
<keyword evidence="1" id="KW-0175">Coiled coil</keyword>
<evidence type="ECO:0000313" key="3">
    <source>
        <dbReference type="EMBL" id="VFQ87134.1"/>
    </source>
</evidence>
<evidence type="ECO:0000313" key="4">
    <source>
        <dbReference type="Proteomes" id="UP000595140"/>
    </source>
</evidence>
<evidence type="ECO:0000256" key="2">
    <source>
        <dbReference type="SAM" id="MobiDB-lite"/>
    </source>
</evidence>
<dbReference type="EMBL" id="OOIL02003357">
    <property type="protein sequence ID" value="VFQ87134.1"/>
    <property type="molecule type" value="Genomic_DNA"/>
</dbReference>
<protein>
    <submittedName>
        <fullName evidence="3">Uncharacterized protein</fullName>
    </submittedName>
</protein>
<feature type="compositionally biased region" description="Low complexity" evidence="2">
    <location>
        <begin position="1"/>
        <end position="31"/>
    </location>
</feature>
<organism evidence="3 4">
    <name type="scientific">Cuscuta campestris</name>
    <dbReference type="NCBI Taxonomy" id="132261"/>
    <lineage>
        <taxon>Eukaryota</taxon>
        <taxon>Viridiplantae</taxon>
        <taxon>Streptophyta</taxon>
        <taxon>Embryophyta</taxon>
        <taxon>Tracheophyta</taxon>
        <taxon>Spermatophyta</taxon>
        <taxon>Magnoliopsida</taxon>
        <taxon>eudicotyledons</taxon>
        <taxon>Gunneridae</taxon>
        <taxon>Pentapetalae</taxon>
        <taxon>asterids</taxon>
        <taxon>lamiids</taxon>
        <taxon>Solanales</taxon>
        <taxon>Convolvulaceae</taxon>
        <taxon>Cuscuteae</taxon>
        <taxon>Cuscuta</taxon>
        <taxon>Cuscuta subgen. Grammica</taxon>
        <taxon>Cuscuta sect. Cleistogrammica</taxon>
    </lineage>
</organism>
<sequence>MSSSDSQDISSSDAYTSKESPTSSSSTGSSSPDLRPLSVPNTTVPEPQPVNQMLGQVFQERDESAEDEPVPYDPDNKSYEEWEDRLEAVDYFPLPTSYPSNIYPHVSKIAQNNARRNLPEGYILEYDPNWPNIIKPHRDDRVGLHIISLESGTVFPLRPLLVELCHCFKILPGKITPNAHRFLNAFVNICIHFKINPSLRFFLYLFEVLPGSHHPSIGQEEEGENTPAAESLEELCVKLTLKLKEMGEVRSNALEQLIEDSSSRLTQLEENLKRAEAHNRELQELTACQLDEMANLSVVAGKAKSEILQLKEENTQLMGEVSQLKEEVKLKEEELLGRDKQWVGENLEETAWVISSTLEMTMEAFKFIYRRSKERR</sequence>
<dbReference type="OrthoDB" id="384458at2759"/>
<keyword evidence="4" id="KW-1185">Reference proteome</keyword>
<feature type="coiled-coil region" evidence="1">
    <location>
        <begin position="251"/>
        <end position="334"/>
    </location>
</feature>
<dbReference type="AlphaFoldDB" id="A0A484MGC9"/>
<feature type="compositionally biased region" description="Polar residues" evidence="2">
    <location>
        <begin position="39"/>
        <end position="54"/>
    </location>
</feature>
<evidence type="ECO:0000256" key="1">
    <source>
        <dbReference type="SAM" id="Coils"/>
    </source>
</evidence>
<accession>A0A484MGC9</accession>
<proteinExistence type="predicted"/>
<reference evidence="3 4" key="1">
    <citation type="submission" date="2018-04" db="EMBL/GenBank/DDBJ databases">
        <authorList>
            <person name="Vogel A."/>
        </authorList>
    </citation>
    <scope>NUCLEOTIDE SEQUENCE [LARGE SCALE GENOMIC DNA]</scope>
</reference>
<name>A0A484MGC9_9ASTE</name>
<gene>
    <name evidence="3" type="ORF">CCAM_LOCUS28910</name>
</gene>
<feature type="region of interest" description="Disordered" evidence="2">
    <location>
        <begin position="1"/>
        <end position="76"/>
    </location>
</feature>